<name>A0AAX4JEL3_9MICR</name>
<protein>
    <submittedName>
        <fullName evidence="2">SDA1-like protein</fullName>
    </submittedName>
</protein>
<feature type="region of interest" description="Disordered" evidence="1">
    <location>
        <begin position="307"/>
        <end position="331"/>
    </location>
</feature>
<gene>
    <name evidence="2" type="ORF">VNE69_08026</name>
</gene>
<evidence type="ECO:0000313" key="2">
    <source>
        <dbReference type="EMBL" id="WUR04268.1"/>
    </source>
</evidence>
<reference evidence="2" key="1">
    <citation type="journal article" date="2024" name="BMC Genomics">
        <title>Functional annotation of a divergent genome using sequence and structure-based similarity.</title>
        <authorList>
            <person name="Svedberg D."/>
            <person name="Winiger R.R."/>
            <person name="Berg A."/>
            <person name="Sharma H."/>
            <person name="Tellgren-Roth C."/>
            <person name="Debrunner-Vossbrinck B.A."/>
            <person name="Vossbrinck C.R."/>
            <person name="Barandun J."/>
        </authorList>
    </citation>
    <scope>NUCLEOTIDE SEQUENCE</scope>
    <source>
        <strain evidence="2">Illinois isolate</strain>
    </source>
</reference>
<dbReference type="AlphaFoldDB" id="A0AAX4JEL3"/>
<feature type="region of interest" description="Disordered" evidence="1">
    <location>
        <begin position="403"/>
        <end position="428"/>
    </location>
</feature>
<dbReference type="GeneID" id="90542102"/>
<dbReference type="RefSeq" id="XP_065330413.1">
    <property type="nucleotide sequence ID" value="XM_065474341.1"/>
</dbReference>
<feature type="compositionally biased region" description="Basic residues" evidence="1">
    <location>
        <begin position="410"/>
        <end position="428"/>
    </location>
</feature>
<sequence length="428" mass="50758">MDIVTLSINMDKDPSPYKDEYKKQILSFIHLLDLQKQPEKLIRQTMDFLLRYANIDSSLPQVLLESVSKAKTHKLKTALIAANMTLTYKKLTKSRDFIKLILDQVHDCPKYIHNIKTIIQEDDLEIILKYYKVGNDKQKLFCYYFICFLFNKFKLNLELEICTGLFENQKVRKYCYNYFIETMNMSLLSNKCKKYGEKLYRDIVGRKDEREYVISKMKVFVTFRNRFNIKQSVVPMALCMMDPEKEDVKDLMSVIVESVTKDEVMECIKIIAETFCSPFKDDDMICYGLNLMRGLYVKFDKEVENDTIESEEETSDEDESNNSEKINDEDKSNENKKLCEDIKDTILNYVECFKGVKTKSVAYAYRSVINVLKKKKNNGRELSYICKKMTKEEKQKIFSKNEKKELDVRKNKRKYKLSKNRIRKNKKK</sequence>
<organism evidence="2 3">
    <name type="scientific">Vairimorpha necatrix</name>
    <dbReference type="NCBI Taxonomy" id="6039"/>
    <lineage>
        <taxon>Eukaryota</taxon>
        <taxon>Fungi</taxon>
        <taxon>Fungi incertae sedis</taxon>
        <taxon>Microsporidia</taxon>
        <taxon>Nosematidae</taxon>
        <taxon>Vairimorpha</taxon>
    </lineage>
</organism>
<evidence type="ECO:0000256" key="1">
    <source>
        <dbReference type="SAM" id="MobiDB-lite"/>
    </source>
</evidence>
<keyword evidence="3" id="KW-1185">Reference proteome</keyword>
<evidence type="ECO:0000313" key="3">
    <source>
        <dbReference type="Proteomes" id="UP001334084"/>
    </source>
</evidence>
<dbReference type="EMBL" id="CP142733">
    <property type="protein sequence ID" value="WUR04268.1"/>
    <property type="molecule type" value="Genomic_DNA"/>
</dbReference>
<proteinExistence type="predicted"/>
<dbReference type="KEGG" id="vnx:VNE69_08026"/>
<dbReference type="Proteomes" id="UP001334084">
    <property type="component" value="Chromosome 8"/>
</dbReference>
<feature type="compositionally biased region" description="Acidic residues" evidence="1">
    <location>
        <begin position="307"/>
        <end position="321"/>
    </location>
</feature>
<accession>A0AAX4JEL3</accession>